<accession>S8F303</accession>
<organism evidence="1 2">
    <name type="scientific">Fomitopsis schrenkii</name>
    <name type="common">Brown rot fungus</name>
    <dbReference type="NCBI Taxonomy" id="2126942"/>
    <lineage>
        <taxon>Eukaryota</taxon>
        <taxon>Fungi</taxon>
        <taxon>Dikarya</taxon>
        <taxon>Basidiomycota</taxon>
        <taxon>Agaricomycotina</taxon>
        <taxon>Agaricomycetes</taxon>
        <taxon>Polyporales</taxon>
        <taxon>Fomitopsis</taxon>
    </lineage>
</organism>
<keyword evidence="2" id="KW-1185">Reference proteome</keyword>
<name>S8F303_FOMSC</name>
<dbReference type="EMBL" id="KE504193">
    <property type="protein sequence ID" value="EPS96160.1"/>
    <property type="molecule type" value="Genomic_DNA"/>
</dbReference>
<evidence type="ECO:0000313" key="1">
    <source>
        <dbReference type="EMBL" id="EPS96160.1"/>
    </source>
</evidence>
<protein>
    <recommendedName>
        <fullName evidence="3">F-box domain-containing protein</fullName>
    </recommendedName>
</protein>
<dbReference type="HOGENOM" id="CLU_945103_0_0_1"/>
<dbReference type="InParanoid" id="S8F303"/>
<sequence length="295" mass="33409">MGLLTRNNDILSLIVKMLSSHEAIPLSSTSRGLYAVARRHALSCIRVRSQMQLKQMHSCLVGASGSGDRMIRPTGLSVAGSTLCSGRRGRRPPRDHECFNYAFIDILKQLPELEHLQLLDCEGILSAHSDLRDCIIAAKNIAYLAFEGMGPIALDVLYRMACRPRRVSLSWSWARRRDVDQDMFLRISEAPVLDEARDLAFSSFDLRSRWIDYYDEEEGEIGSDPIVELRPRSRPHLKTLTLAACFSQPFLAMFPEIRELCMEPDIPNRRIQVPKPPHLDILSTKASYVENVPFA</sequence>
<reference evidence="1 2" key="1">
    <citation type="journal article" date="2012" name="Science">
        <title>The Paleozoic origin of enzymatic lignin decomposition reconstructed from 31 fungal genomes.</title>
        <authorList>
            <person name="Floudas D."/>
            <person name="Binder M."/>
            <person name="Riley R."/>
            <person name="Barry K."/>
            <person name="Blanchette R.A."/>
            <person name="Henrissat B."/>
            <person name="Martinez A.T."/>
            <person name="Otillar R."/>
            <person name="Spatafora J.W."/>
            <person name="Yadav J.S."/>
            <person name="Aerts A."/>
            <person name="Benoit I."/>
            <person name="Boyd A."/>
            <person name="Carlson A."/>
            <person name="Copeland A."/>
            <person name="Coutinho P.M."/>
            <person name="de Vries R.P."/>
            <person name="Ferreira P."/>
            <person name="Findley K."/>
            <person name="Foster B."/>
            <person name="Gaskell J."/>
            <person name="Glotzer D."/>
            <person name="Gorecki P."/>
            <person name="Heitman J."/>
            <person name="Hesse C."/>
            <person name="Hori C."/>
            <person name="Igarashi K."/>
            <person name="Jurgens J.A."/>
            <person name="Kallen N."/>
            <person name="Kersten P."/>
            <person name="Kohler A."/>
            <person name="Kuees U."/>
            <person name="Kumar T.K.A."/>
            <person name="Kuo A."/>
            <person name="LaButti K."/>
            <person name="Larrondo L.F."/>
            <person name="Lindquist E."/>
            <person name="Ling A."/>
            <person name="Lombard V."/>
            <person name="Lucas S."/>
            <person name="Lundell T."/>
            <person name="Martin R."/>
            <person name="McLaughlin D.J."/>
            <person name="Morgenstern I."/>
            <person name="Morin E."/>
            <person name="Murat C."/>
            <person name="Nagy L.G."/>
            <person name="Nolan M."/>
            <person name="Ohm R.A."/>
            <person name="Patyshakuliyeva A."/>
            <person name="Rokas A."/>
            <person name="Ruiz-Duenas F.J."/>
            <person name="Sabat G."/>
            <person name="Salamov A."/>
            <person name="Samejima M."/>
            <person name="Schmutz J."/>
            <person name="Slot J.C."/>
            <person name="St John F."/>
            <person name="Stenlid J."/>
            <person name="Sun H."/>
            <person name="Sun S."/>
            <person name="Syed K."/>
            <person name="Tsang A."/>
            <person name="Wiebenga A."/>
            <person name="Young D."/>
            <person name="Pisabarro A."/>
            <person name="Eastwood D.C."/>
            <person name="Martin F."/>
            <person name="Cullen D."/>
            <person name="Grigoriev I.V."/>
            <person name="Hibbett D.S."/>
        </authorList>
    </citation>
    <scope>NUCLEOTIDE SEQUENCE</scope>
    <source>
        <strain evidence="2">FP-58527</strain>
    </source>
</reference>
<feature type="non-terminal residue" evidence="1">
    <location>
        <position position="295"/>
    </location>
</feature>
<proteinExistence type="predicted"/>
<evidence type="ECO:0008006" key="3">
    <source>
        <dbReference type="Google" id="ProtNLM"/>
    </source>
</evidence>
<gene>
    <name evidence="1" type="ORF">FOMPIDRAFT_1062361</name>
</gene>
<dbReference type="AlphaFoldDB" id="S8F303"/>
<dbReference type="OrthoDB" id="2780918at2759"/>
<dbReference type="Proteomes" id="UP000015241">
    <property type="component" value="Unassembled WGS sequence"/>
</dbReference>
<evidence type="ECO:0000313" key="2">
    <source>
        <dbReference type="Proteomes" id="UP000015241"/>
    </source>
</evidence>